<dbReference type="RefSeq" id="WP_180849143.1">
    <property type="nucleotide sequence ID" value="NZ_CP047418.1"/>
</dbReference>
<dbReference type="InterPro" id="IPR025164">
    <property type="entry name" value="Toastrack_DUF4097"/>
</dbReference>
<evidence type="ECO:0000259" key="1">
    <source>
        <dbReference type="Pfam" id="PF13349"/>
    </source>
</evidence>
<accession>A0A7H9EIM2</accession>
<dbReference type="EMBL" id="CP047418">
    <property type="protein sequence ID" value="QLL77299.1"/>
    <property type="molecule type" value="Genomic_DNA"/>
</dbReference>
<dbReference type="AlphaFoldDB" id="A0A7H9EIM2"/>
<name>A0A7H9EIM2_9LACO</name>
<evidence type="ECO:0000313" key="2">
    <source>
        <dbReference type="EMBL" id="QLL77299.1"/>
    </source>
</evidence>
<dbReference type="Pfam" id="PF13349">
    <property type="entry name" value="DUF4097"/>
    <property type="match status" value="1"/>
</dbReference>
<proteinExistence type="predicted"/>
<evidence type="ECO:0000313" key="3">
    <source>
        <dbReference type="Proteomes" id="UP000510886"/>
    </source>
</evidence>
<protein>
    <submittedName>
        <fullName evidence="2">DUF4097 family beta strand repeat protein</fullName>
    </submittedName>
</protein>
<dbReference type="Proteomes" id="UP000510886">
    <property type="component" value="Chromosome"/>
</dbReference>
<organism evidence="2 3">
    <name type="scientific">Ligilactobacillus saerimneri</name>
    <dbReference type="NCBI Taxonomy" id="228229"/>
    <lineage>
        <taxon>Bacteria</taxon>
        <taxon>Bacillati</taxon>
        <taxon>Bacillota</taxon>
        <taxon>Bacilli</taxon>
        <taxon>Lactobacillales</taxon>
        <taxon>Lactobacillaceae</taxon>
        <taxon>Ligilactobacillus</taxon>
    </lineage>
</organism>
<dbReference type="KEGG" id="lsw:GTO87_00810"/>
<feature type="domain" description="DUF4097" evidence="1">
    <location>
        <begin position="57"/>
        <end position="243"/>
    </location>
</feature>
<sequence>MKKMLKIGGGLLLVGLVLLLIGLFNHGNRIVTFQSGRPMIVSTKKQTAHVIPQGNPQKIHVDATGAQVTIRRGTKYQVSFSGRQPRPQIKATKDEIFVKAKDHGGVVSLAFNDENYTLPRIEITVPAAVELKQLTVNVTDGVLHLDGVTAKQTALTTSDTDITLSRSSLEDGKLDITDGELVGQNGTSLKQISVRSSDTDVDFHQVTLDGTNIDNADGDVEGNDITISNRVTIRTSDGDNELRNVTAQGFILRGGDENVLHGHHSSDTIRDHAEAQDVLELITNSDGGNEIM</sequence>
<reference evidence="2 3" key="1">
    <citation type="submission" date="2020-01" db="EMBL/GenBank/DDBJ databases">
        <title>Complete and circular genome sequences of six lactobacillus isolates from horses.</title>
        <authorList>
            <person name="Hassan H.M."/>
        </authorList>
    </citation>
    <scope>NUCLEOTIDE SEQUENCE [LARGE SCALE GENOMIC DNA]</scope>
    <source>
        <strain evidence="2 3">1A</strain>
    </source>
</reference>
<gene>
    <name evidence="2" type="ORF">GTO87_00810</name>
</gene>